<dbReference type="GO" id="GO:0000049">
    <property type="term" value="F:tRNA binding"/>
    <property type="evidence" value="ECO:0007669"/>
    <property type="project" value="TreeGrafter"/>
</dbReference>
<feature type="region of interest" description="Disordered" evidence="2">
    <location>
        <begin position="867"/>
        <end position="922"/>
    </location>
</feature>
<feature type="region of interest" description="Disordered" evidence="2">
    <location>
        <begin position="686"/>
        <end position="723"/>
    </location>
</feature>
<dbReference type="Proteomes" id="UP000221165">
    <property type="component" value="Unassembled WGS sequence"/>
</dbReference>
<protein>
    <submittedName>
        <fullName evidence="4">Signal peptidase</fullName>
    </submittedName>
</protein>
<feature type="compositionally biased region" description="Basic and acidic residues" evidence="2">
    <location>
        <begin position="1665"/>
        <end position="1679"/>
    </location>
</feature>
<evidence type="ECO:0000256" key="2">
    <source>
        <dbReference type="SAM" id="MobiDB-lite"/>
    </source>
</evidence>
<feature type="compositionally biased region" description="Basic and acidic residues" evidence="2">
    <location>
        <begin position="508"/>
        <end position="537"/>
    </location>
</feature>
<feature type="compositionally biased region" description="Basic and acidic residues" evidence="2">
    <location>
        <begin position="473"/>
        <end position="489"/>
    </location>
</feature>
<dbReference type="GeneID" id="94431502"/>
<feature type="compositionally biased region" description="Acidic residues" evidence="2">
    <location>
        <begin position="2176"/>
        <end position="2197"/>
    </location>
</feature>
<feature type="compositionally biased region" description="Basic and acidic residues" evidence="2">
    <location>
        <begin position="877"/>
        <end position="887"/>
    </location>
</feature>
<feature type="region of interest" description="Disordered" evidence="2">
    <location>
        <begin position="1404"/>
        <end position="1454"/>
    </location>
</feature>
<feature type="region of interest" description="Disordered" evidence="2">
    <location>
        <begin position="2036"/>
        <end position="2377"/>
    </location>
</feature>
<dbReference type="VEuPathDB" id="ToxoDB:CSUI_008154"/>
<feature type="compositionally biased region" description="Low complexity" evidence="2">
    <location>
        <begin position="1888"/>
        <end position="1901"/>
    </location>
</feature>
<evidence type="ECO:0000313" key="5">
    <source>
        <dbReference type="Proteomes" id="UP000221165"/>
    </source>
</evidence>
<feature type="compositionally biased region" description="Basic residues" evidence="2">
    <location>
        <begin position="2287"/>
        <end position="2299"/>
    </location>
</feature>
<dbReference type="Pfam" id="PF05833">
    <property type="entry name" value="NFACT_N"/>
    <property type="match status" value="1"/>
</dbReference>
<feature type="compositionally biased region" description="Basic and acidic residues" evidence="2">
    <location>
        <begin position="2300"/>
        <end position="2311"/>
    </location>
</feature>
<organism evidence="4 5">
    <name type="scientific">Cystoisospora suis</name>
    <dbReference type="NCBI Taxonomy" id="483139"/>
    <lineage>
        <taxon>Eukaryota</taxon>
        <taxon>Sar</taxon>
        <taxon>Alveolata</taxon>
        <taxon>Apicomplexa</taxon>
        <taxon>Conoidasida</taxon>
        <taxon>Coccidia</taxon>
        <taxon>Eucoccidiorida</taxon>
        <taxon>Eimeriorina</taxon>
        <taxon>Sarcocystidae</taxon>
        <taxon>Cystoisospora</taxon>
    </lineage>
</organism>
<feature type="compositionally biased region" description="Polar residues" evidence="2">
    <location>
        <begin position="1304"/>
        <end position="1321"/>
    </location>
</feature>
<dbReference type="EMBL" id="MIGC01004486">
    <property type="protein sequence ID" value="PHJ18025.1"/>
    <property type="molecule type" value="Genomic_DNA"/>
</dbReference>
<name>A0A2C6KND1_9APIC</name>
<evidence type="ECO:0000313" key="4">
    <source>
        <dbReference type="EMBL" id="PHJ18025.1"/>
    </source>
</evidence>
<feature type="compositionally biased region" description="Polar residues" evidence="2">
    <location>
        <begin position="900"/>
        <end position="910"/>
    </location>
</feature>
<feature type="region of interest" description="Disordered" evidence="2">
    <location>
        <begin position="1550"/>
        <end position="1686"/>
    </location>
</feature>
<reference evidence="4 5" key="1">
    <citation type="journal article" date="2017" name="Int. J. Parasitol.">
        <title>The genome of the protozoan parasite Cystoisospora suis and a reverse vaccinology approach to identify vaccine candidates.</title>
        <authorList>
            <person name="Palmieri N."/>
            <person name="Shrestha A."/>
            <person name="Ruttkowski B."/>
            <person name="Beck T."/>
            <person name="Vogl C."/>
            <person name="Tomley F."/>
            <person name="Blake D.P."/>
            <person name="Joachim A."/>
        </authorList>
    </citation>
    <scope>NUCLEOTIDE SEQUENCE [LARGE SCALE GENOMIC DNA]</scope>
    <source>
        <strain evidence="4 5">Wien I</strain>
    </source>
</reference>
<feature type="region of interest" description="Disordered" evidence="2">
    <location>
        <begin position="1034"/>
        <end position="1253"/>
    </location>
</feature>
<feature type="region of interest" description="Disordered" evidence="2">
    <location>
        <begin position="1698"/>
        <end position="1984"/>
    </location>
</feature>
<keyword evidence="5" id="KW-1185">Reference proteome</keyword>
<dbReference type="Pfam" id="PF05670">
    <property type="entry name" value="NFACT-R_1"/>
    <property type="match status" value="2"/>
</dbReference>
<feature type="domain" description="NFACT RNA-binding" evidence="3">
    <location>
        <begin position="809"/>
        <end position="876"/>
    </location>
</feature>
<feature type="compositionally biased region" description="Low complexity" evidence="2">
    <location>
        <begin position="1732"/>
        <end position="1749"/>
    </location>
</feature>
<comment type="caution">
    <text evidence="4">The sequence shown here is derived from an EMBL/GenBank/DDBJ whole genome shotgun (WGS) entry which is preliminary data.</text>
</comment>
<dbReference type="RefSeq" id="XP_067919736.1">
    <property type="nucleotide sequence ID" value="XM_068068291.1"/>
</dbReference>
<feature type="compositionally biased region" description="Polar residues" evidence="2">
    <location>
        <begin position="1966"/>
        <end position="1976"/>
    </location>
</feature>
<feature type="region of interest" description="Disordered" evidence="2">
    <location>
        <begin position="394"/>
        <end position="419"/>
    </location>
</feature>
<accession>A0A2C6KND1</accession>
<dbReference type="PANTHER" id="PTHR15239">
    <property type="entry name" value="NUCLEAR EXPORT MEDIATOR FACTOR NEMF"/>
    <property type="match status" value="1"/>
</dbReference>
<evidence type="ECO:0000259" key="3">
    <source>
        <dbReference type="Pfam" id="PF05670"/>
    </source>
</evidence>
<feature type="compositionally biased region" description="Basic and acidic residues" evidence="2">
    <location>
        <begin position="1815"/>
        <end position="1829"/>
    </location>
</feature>
<feature type="compositionally biased region" description="Basic and acidic residues" evidence="2">
    <location>
        <begin position="2353"/>
        <end position="2372"/>
    </location>
</feature>
<feature type="region of interest" description="Disordered" evidence="2">
    <location>
        <begin position="249"/>
        <end position="290"/>
    </location>
</feature>
<feature type="region of interest" description="Disordered" evidence="2">
    <location>
        <begin position="2004"/>
        <end position="2023"/>
    </location>
</feature>
<feature type="compositionally biased region" description="Basic and acidic residues" evidence="2">
    <location>
        <begin position="2198"/>
        <end position="2210"/>
    </location>
</feature>
<dbReference type="GO" id="GO:0043023">
    <property type="term" value="F:ribosomal large subunit binding"/>
    <property type="evidence" value="ECO:0007669"/>
    <property type="project" value="TreeGrafter"/>
</dbReference>
<dbReference type="InterPro" id="IPR008532">
    <property type="entry name" value="NFACT_RNA-bd"/>
</dbReference>
<feature type="compositionally biased region" description="Acidic residues" evidence="2">
    <location>
        <begin position="2106"/>
        <end position="2116"/>
    </location>
</feature>
<dbReference type="GO" id="GO:1990112">
    <property type="term" value="C:RQC complex"/>
    <property type="evidence" value="ECO:0007669"/>
    <property type="project" value="TreeGrafter"/>
</dbReference>
<feature type="region of interest" description="Disordered" evidence="2">
    <location>
        <begin position="1289"/>
        <end position="1388"/>
    </location>
</feature>
<feature type="compositionally biased region" description="Acidic residues" evidence="2">
    <location>
        <begin position="2255"/>
        <end position="2268"/>
    </location>
</feature>
<feature type="compositionally biased region" description="Acidic residues" evidence="2">
    <location>
        <begin position="1842"/>
        <end position="1853"/>
    </location>
</feature>
<feature type="compositionally biased region" description="Basic and acidic residues" evidence="2">
    <location>
        <begin position="1404"/>
        <end position="1432"/>
    </location>
</feature>
<dbReference type="InterPro" id="IPR051608">
    <property type="entry name" value="RQC_Subunit_NEMF"/>
</dbReference>
<gene>
    <name evidence="4" type="ORF">CSUI_008154</name>
</gene>
<dbReference type="Gene3D" id="2.30.310.10">
    <property type="entry name" value="ibrinogen binding protein from staphylococcus aureus domain"/>
    <property type="match status" value="1"/>
</dbReference>
<evidence type="ECO:0000256" key="1">
    <source>
        <dbReference type="SAM" id="Coils"/>
    </source>
</evidence>
<feature type="compositionally biased region" description="Low complexity" evidence="2">
    <location>
        <begin position="1093"/>
        <end position="1120"/>
    </location>
</feature>
<feature type="coiled-coil region" evidence="1">
    <location>
        <begin position="596"/>
        <end position="630"/>
    </location>
</feature>
<feature type="compositionally biased region" description="Basic and acidic residues" evidence="2">
    <location>
        <begin position="1058"/>
        <end position="1092"/>
    </location>
</feature>
<keyword evidence="1" id="KW-0175">Coiled coil</keyword>
<dbReference type="GO" id="GO:0072344">
    <property type="term" value="P:rescue of stalled ribosome"/>
    <property type="evidence" value="ECO:0007669"/>
    <property type="project" value="TreeGrafter"/>
</dbReference>
<feature type="compositionally biased region" description="Basic and acidic residues" evidence="2">
    <location>
        <begin position="1854"/>
        <end position="1864"/>
    </location>
</feature>
<feature type="compositionally biased region" description="Polar residues" evidence="2">
    <location>
        <begin position="1918"/>
        <end position="1936"/>
    </location>
</feature>
<dbReference type="OrthoDB" id="207084at2759"/>
<feature type="compositionally biased region" description="Basic and acidic residues" evidence="2">
    <location>
        <begin position="2270"/>
        <end position="2282"/>
    </location>
</feature>
<feature type="compositionally biased region" description="Basic residues" evidence="2">
    <location>
        <begin position="2234"/>
        <end position="2251"/>
    </location>
</feature>
<feature type="domain" description="NFACT RNA-binding" evidence="3">
    <location>
        <begin position="918"/>
        <end position="978"/>
    </location>
</feature>
<dbReference type="PANTHER" id="PTHR15239:SF6">
    <property type="entry name" value="RIBOSOME QUALITY CONTROL COMPLEX SUBUNIT NEMF"/>
    <property type="match status" value="1"/>
</dbReference>
<feature type="compositionally biased region" description="Acidic residues" evidence="2">
    <location>
        <begin position="2143"/>
        <end position="2164"/>
    </location>
</feature>
<feature type="region of interest" description="Disordered" evidence="2">
    <location>
        <begin position="1"/>
        <end position="26"/>
    </location>
</feature>
<sequence length="2438" mass="266351">MAGGQRGVSSSSSHSQQHQQPSKQRVSALDIRALMSSIRPKVVGLRLANIYDFSSSSSSSSGKGGGGGGAQSSYILKFAGKDSKIFLFIHPGFRVYTTEWKKDKGTLPSPFCMRLRKSLRTKKLEDIQQHGADRVISLIFGKGENRLHLIVELYVAGNILLTDYQHVMLAVLRRHTLVTPVSKENEKKDHSSAASSGVSPAISKVQKFAVKEVYQISPPALSLLRHGISPGVLTPEIIQKEIIDIFNGGAEKDRGDPTALPPGGEGLAKGKTEGEESSSSSSSSGKKKSRDQMTYQQILSMLVPFSNPALALHALLTATEGADRDIHKRTLSRESLDQGCPILYKAVIECLKALRSVSSSEDYVGGDLSMPSSLSLGAEAQELPIPGWILATRRGDSLEKKEEKRDEEGDGKEGDKTDTANKTALLYDYDDFSPILLRQYQSLRVLPAPQQIQLEEELKASMAVVTPGAGDGGRTRGKEGGEEEGKGDNLDGDLSSSSGSEKEDELLPPDKKKDVGKEESLSRREGEKKGEREKEKSLKLREGVEAAIQAVHGDVVPGTRVLLYFKDINRCVDEFFSSGDIQKGEKAELQAKKEALSRVDKIRTDQDQRIKQLENEIADLEKQTSSLSTNILLVDQIIQLIRTILATGADWREVKRQMQEQKKAGHPLVTHIHDIKFSQERVLVLLPQNRDGPTTRDEDQEEEKTEDAGKSSAGSPAEKQEGGEYYDDELMETVLVSMDFSLSAHANVELLYSQIKQLKSKLQKTISAKEIAMAHADKKAKKRIELHDQQFLQQQLQLQKLRKPFWFEKFLWFITSDSYLVLAGRDSQQNEILFRRYLRPHDIYVHADIHGAATCIIKNRKPHSAVKTTTSKVASLDGKKTKTHGKEGEDDEGLSEDQKVVSSSATNTTGKEGGSASDVSSLPVPLSTLQQCGEYAVCRSSAWKSKTPAAAWWVYGRQVSKSAPSGLYLSTGSFMIRGKRNFIPVHRLEMGFGLLFRLGDEASVSRHLPASHYTLGGIRGGDAIDSDVEDNTVDIRFDDSTSPPVEKKKKNLAFTTSEESHGSRHVDKVGEDDPNARTPSSDKEEKDEKKGDISSSLTTSSNQQTSSSSHPVMISSSPESVPSPGLTPSSSVRKRCAFTTPEQGGGGDEPDRVKEEGEDDSQGRTSRSSRQGEGKKSARIGFVQVTPSAEDRPSAGEEDGVGASSSGEGGESAGACPSGGEKTTGGLLQGYSSSVTRRRNRKPTGYLRDADVRKKAGLEALREVIDSRRASDVEVSLRQREDVLQQLEQQAERQRQLEEQLAQVKQQLEAQLREASTSPSRATHDGSRGGMSSGGASTDRRRPRFSRGSVEFDPLTIEESESQSLRDTPIGRRIRRRHPTGHLTAKDVAELRGELAGEEIRQMQEEVAEEQAREALRLEEEAKRSSEKKEDETQQENGILSSHSTPSLPPTGASLETLVPLQQELLQRQYSAETHQRLMMEKLREVALQHGVEGICHVTFSPDPPKVVEKTITALHVDFDGLPPEVIPPRPDDDCSGGDPLLLRLEEELKEEAEEETQDKAEGGGEGGMTTESSSSFGFKRRGTGWVRDWRPPSDDEEDVEERQGEESFEALGEEGGPPEGFLVSSTSSTARKTSSEEKRDDASPEAGGEISHGGVAKDSSSSSCERHTPQEGGHREDSAPVCLRLITHDNETGEISAIELGSSIAPGIGSRDLKGDSSLSGGGGGDMHAKSMVSSVGPSSSSSSTSPGAKDATTLTTSAAAEGQISSSSSSPQPLRTGSDIIDNSSVVSPPSPPQHRRDSTVSFSGEGDDEGDGETRRKGEGYNDQKKKTSTTMKKKMKNEDEDDGDVDVDEDVSKENNHTGGEEEETGGGRGSATVSASGGGGSGLSSRYSSSRLNSRGLTMTSSSRQDSWRRSPSAYSERSILSVQSSTSIGSRVSRRMSVDEGPPPDGFTEETLPTPRELLSHSSLDIQNSGGDDDTSDEREIHIIVRRLSIKEEKELVRCRSADRGPTPKGFSCTDVPSAKDLLTLQQYLAGKLSSPDQGRSEDDATTSAGTRRSRRVVSEGHAPSVFSEVKRLVSSGGEEGREEDRDEIYVDLCSSDHLSDEEEEEEEEDEKKKSKKEQGEREQKETNDSHSSSDTSSEDEDEDDTSTSNEEDEEGEEAGERREVASTGLEEEEDTTEDDEDTDHAVEEEEEKTRKEREKADAMREEEEEGEEGERDETGGAEEGGNGKKKRLSAAERRRLKKKKSLGEDGEEEEQGGEQEDSSSNKKEKKKKDPSLKPLPRGKKSRLTKMKKKYAEQDEEERKLKMSLIGAGEMKEFSTPSEPAEKRGVAASSSSSSRKTQAPASGKRDEDWRDETKKSEEENFHTQDSLQEVVADDKLLVEQCNQIDLLTPSPLPEDALLCAVPVTAPYSAMANVDDIRQKQLIKGITVR</sequence>
<feature type="compositionally biased region" description="Basic and acidic residues" evidence="2">
    <location>
        <begin position="1634"/>
        <end position="1643"/>
    </location>
</feature>
<feature type="compositionally biased region" description="Acidic residues" evidence="2">
    <location>
        <begin position="2211"/>
        <end position="2222"/>
    </location>
</feature>
<feature type="compositionally biased region" description="Low complexity" evidence="2">
    <location>
        <begin position="1569"/>
        <end position="1578"/>
    </location>
</feature>
<feature type="compositionally biased region" description="Basic and acidic residues" evidence="2">
    <location>
        <begin position="2117"/>
        <end position="2135"/>
    </location>
</feature>
<feature type="region of interest" description="Disordered" evidence="2">
    <location>
        <begin position="464"/>
        <end position="537"/>
    </location>
</feature>
<proteinExistence type="predicted"/>
<feature type="compositionally biased region" description="Low complexity" evidence="2">
    <location>
        <begin position="7"/>
        <end position="26"/>
    </location>
</feature>